<evidence type="ECO:0000313" key="2">
    <source>
        <dbReference type="Proteomes" id="UP001605036"/>
    </source>
</evidence>
<comment type="caution">
    <text evidence="1">The sequence shown here is derived from an EMBL/GenBank/DDBJ whole genome shotgun (WGS) entry which is preliminary data.</text>
</comment>
<dbReference type="Proteomes" id="UP001605036">
    <property type="component" value="Unassembled WGS sequence"/>
</dbReference>
<dbReference type="EMBL" id="JBHFFA010000004">
    <property type="protein sequence ID" value="KAL2631121.1"/>
    <property type="molecule type" value="Genomic_DNA"/>
</dbReference>
<reference evidence="1 2" key="1">
    <citation type="submission" date="2024-09" db="EMBL/GenBank/DDBJ databases">
        <title>Chromosome-scale assembly of Riccia fluitans.</title>
        <authorList>
            <person name="Paukszto L."/>
            <person name="Sawicki J."/>
            <person name="Karawczyk K."/>
            <person name="Piernik-Szablinska J."/>
            <person name="Szczecinska M."/>
            <person name="Mazdziarz M."/>
        </authorList>
    </citation>
    <scope>NUCLEOTIDE SEQUENCE [LARGE SCALE GENOMIC DNA]</scope>
    <source>
        <strain evidence="1">Rf_01</strain>
        <tissue evidence="1">Aerial parts of the thallus</tissue>
    </source>
</reference>
<name>A0ABD1YK19_9MARC</name>
<accession>A0ABD1YK19</accession>
<sequence>MTYPHEVPNTSTDPPVTREAERLNLGKNSTSRTDFQTRWVSLYVAARAVELQLTSIFFPLGSTNDREAVGRLD</sequence>
<evidence type="ECO:0000313" key="1">
    <source>
        <dbReference type="EMBL" id="KAL2631121.1"/>
    </source>
</evidence>
<protein>
    <submittedName>
        <fullName evidence="1">Uncharacterized protein</fullName>
    </submittedName>
</protein>
<proteinExistence type="predicted"/>
<keyword evidence="2" id="KW-1185">Reference proteome</keyword>
<dbReference type="AlphaFoldDB" id="A0ABD1YK19"/>
<gene>
    <name evidence="1" type="ORF">R1flu_015807</name>
</gene>
<organism evidence="1 2">
    <name type="scientific">Riccia fluitans</name>
    <dbReference type="NCBI Taxonomy" id="41844"/>
    <lineage>
        <taxon>Eukaryota</taxon>
        <taxon>Viridiplantae</taxon>
        <taxon>Streptophyta</taxon>
        <taxon>Embryophyta</taxon>
        <taxon>Marchantiophyta</taxon>
        <taxon>Marchantiopsida</taxon>
        <taxon>Marchantiidae</taxon>
        <taxon>Marchantiales</taxon>
        <taxon>Ricciaceae</taxon>
        <taxon>Riccia</taxon>
    </lineage>
</organism>